<dbReference type="Proteomes" id="UP000623129">
    <property type="component" value="Unassembled WGS sequence"/>
</dbReference>
<dbReference type="PANTHER" id="PTHR34072">
    <property type="entry name" value="ENZYMATIC POLYPROTEIN-RELATED"/>
    <property type="match status" value="1"/>
</dbReference>
<comment type="caution">
    <text evidence="3">The sequence shown here is derived from an EMBL/GenBank/DDBJ whole genome shotgun (WGS) entry which is preliminary data.</text>
</comment>
<dbReference type="InterPro" id="IPR041577">
    <property type="entry name" value="RT_RNaseH_2"/>
</dbReference>
<dbReference type="PANTHER" id="PTHR34072:SF44">
    <property type="entry name" value="RNA-DIRECTED DNA POLYMERASE"/>
    <property type="match status" value="1"/>
</dbReference>
<sequence>MSFHGATRSHSRPCSILEGFGSRQSQGGGERKIALSTCVKDVRSFLGHAGFYRRFIKDFSKICKSLTNLTMQNVEFKFDEPWINAFCRIKEALISAPILRPPNWDAPFEIMCDASDYAVGAVLGQRADNKSHVIYYASKVLDEAQMNYTTTEKEFLAVIFAINKFQQYLVGSKVVVYTDHAAI</sequence>
<dbReference type="Gene3D" id="3.30.70.270">
    <property type="match status" value="1"/>
</dbReference>
<feature type="domain" description="Reverse transcriptase/retrotransposon-derived protein RNase H-like" evidence="2">
    <location>
        <begin position="83"/>
        <end position="176"/>
    </location>
</feature>
<dbReference type="OrthoDB" id="670199at2759"/>
<dbReference type="Pfam" id="PF17919">
    <property type="entry name" value="RT_RNaseH_2"/>
    <property type="match status" value="1"/>
</dbReference>
<name>A0A833QGD5_9POAL</name>
<dbReference type="AlphaFoldDB" id="A0A833QGD5"/>
<dbReference type="EMBL" id="SWLB01000050">
    <property type="protein sequence ID" value="KAF3320392.1"/>
    <property type="molecule type" value="Genomic_DNA"/>
</dbReference>
<gene>
    <name evidence="3" type="ORF">FCM35_KLT22011</name>
</gene>
<dbReference type="InterPro" id="IPR043502">
    <property type="entry name" value="DNA/RNA_pol_sf"/>
</dbReference>
<protein>
    <submittedName>
        <fullName evidence="3">Retrovirus-related Pol polyprotein from</fullName>
    </submittedName>
</protein>
<evidence type="ECO:0000313" key="4">
    <source>
        <dbReference type="Proteomes" id="UP000623129"/>
    </source>
</evidence>
<dbReference type="FunFam" id="3.30.70.270:FF:000020">
    <property type="entry name" value="Transposon Tf2-6 polyprotein-like Protein"/>
    <property type="match status" value="1"/>
</dbReference>
<feature type="region of interest" description="Disordered" evidence="1">
    <location>
        <begin position="1"/>
        <end position="28"/>
    </location>
</feature>
<evidence type="ECO:0000259" key="2">
    <source>
        <dbReference type="Pfam" id="PF17919"/>
    </source>
</evidence>
<accession>A0A833QGD5</accession>
<dbReference type="CDD" id="cd09274">
    <property type="entry name" value="RNase_HI_RT_Ty3"/>
    <property type="match status" value="1"/>
</dbReference>
<evidence type="ECO:0000313" key="3">
    <source>
        <dbReference type="EMBL" id="KAF3320392.1"/>
    </source>
</evidence>
<dbReference type="SUPFAM" id="SSF56672">
    <property type="entry name" value="DNA/RNA polymerases"/>
    <property type="match status" value="1"/>
</dbReference>
<organism evidence="3 4">
    <name type="scientific">Carex littledalei</name>
    <dbReference type="NCBI Taxonomy" id="544730"/>
    <lineage>
        <taxon>Eukaryota</taxon>
        <taxon>Viridiplantae</taxon>
        <taxon>Streptophyta</taxon>
        <taxon>Embryophyta</taxon>
        <taxon>Tracheophyta</taxon>
        <taxon>Spermatophyta</taxon>
        <taxon>Magnoliopsida</taxon>
        <taxon>Liliopsida</taxon>
        <taxon>Poales</taxon>
        <taxon>Cyperaceae</taxon>
        <taxon>Cyperoideae</taxon>
        <taxon>Cariceae</taxon>
        <taxon>Carex</taxon>
        <taxon>Carex subgen. Euthyceras</taxon>
    </lineage>
</organism>
<evidence type="ECO:0000256" key="1">
    <source>
        <dbReference type="SAM" id="MobiDB-lite"/>
    </source>
</evidence>
<proteinExistence type="predicted"/>
<reference evidence="3" key="1">
    <citation type="submission" date="2020-01" db="EMBL/GenBank/DDBJ databases">
        <title>Genome sequence of Kobresia littledalei, the first chromosome-level genome in the family Cyperaceae.</title>
        <authorList>
            <person name="Qu G."/>
        </authorList>
    </citation>
    <scope>NUCLEOTIDE SEQUENCE</scope>
    <source>
        <strain evidence="3">C.B.Clarke</strain>
        <tissue evidence="3">Leaf</tissue>
    </source>
</reference>
<keyword evidence="4" id="KW-1185">Reference proteome</keyword>
<dbReference type="InterPro" id="IPR043128">
    <property type="entry name" value="Rev_trsase/Diguanyl_cyclase"/>
</dbReference>